<accession>A0A2K3PBC3</accession>
<protein>
    <submittedName>
        <fullName evidence="2">Uncharacterized protein</fullName>
    </submittedName>
</protein>
<feature type="non-terminal residue" evidence="2">
    <location>
        <position position="1"/>
    </location>
</feature>
<evidence type="ECO:0000313" key="3">
    <source>
        <dbReference type="Proteomes" id="UP000236291"/>
    </source>
</evidence>
<feature type="transmembrane region" description="Helical" evidence="1">
    <location>
        <begin position="149"/>
        <end position="171"/>
    </location>
</feature>
<name>A0A2K3PBC3_TRIPR</name>
<keyword evidence="1" id="KW-1133">Transmembrane helix</keyword>
<evidence type="ECO:0000256" key="1">
    <source>
        <dbReference type="SAM" id="Phobius"/>
    </source>
</evidence>
<dbReference type="AlphaFoldDB" id="A0A2K3PBC3"/>
<organism evidence="2 3">
    <name type="scientific">Trifolium pratense</name>
    <name type="common">Red clover</name>
    <dbReference type="NCBI Taxonomy" id="57577"/>
    <lineage>
        <taxon>Eukaryota</taxon>
        <taxon>Viridiplantae</taxon>
        <taxon>Streptophyta</taxon>
        <taxon>Embryophyta</taxon>
        <taxon>Tracheophyta</taxon>
        <taxon>Spermatophyta</taxon>
        <taxon>Magnoliopsida</taxon>
        <taxon>eudicotyledons</taxon>
        <taxon>Gunneridae</taxon>
        <taxon>Pentapetalae</taxon>
        <taxon>rosids</taxon>
        <taxon>fabids</taxon>
        <taxon>Fabales</taxon>
        <taxon>Fabaceae</taxon>
        <taxon>Papilionoideae</taxon>
        <taxon>50 kb inversion clade</taxon>
        <taxon>NPAAA clade</taxon>
        <taxon>Hologalegina</taxon>
        <taxon>IRL clade</taxon>
        <taxon>Trifolieae</taxon>
        <taxon>Trifolium</taxon>
    </lineage>
</organism>
<gene>
    <name evidence="2" type="ORF">L195_g009226</name>
</gene>
<evidence type="ECO:0000313" key="2">
    <source>
        <dbReference type="EMBL" id="PNY12592.1"/>
    </source>
</evidence>
<dbReference type="Proteomes" id="UP000236291">
    <property type="component" value="Unassembled WGS sequence"/>
</dbReference>
<comment type="caution">
    <text evidence="2">The sequence shown here is derived from an EMBL/GenBank/DDBJ whole genome shotgun (WGS) entry which is preliminary data.</text>
</comment>
<keyword evidence="1" id="KW-0812">Transmembrane</keyword>
<reference evidence="2 3" key="1">
    <citation type="journal article" date="2014" name="Am. J. Bot.">
        <title>Genome assembly and annotation for red clover (Trifolium pratense; Fabaceae).</title>
        <authorList>
            <person name="Istvanek J."/>
            <person name="Jaros M."/>
            <person name="Krenek A."/>
            <person name="Repkova J."/>
        </authorList>
    </citation>
    <scope>NUCLEOTIDE SEQUENCE [LARGE SCALE GENOMIC DNA]</scope>
    <source>
        <strain evidence="3">cv. Tatra</strain>
        <tissue evidence="2">Young leaves</tissue>
    </source>
</reference>
<keyword evidence="1" id="KW-0472">Membrane</keyword>
<dbReference type="EMBL" id="ASHM01005400">
    <property type="protein sequence ID" value="PNY12592.1"/>
    <property type="molecule type" value="Genomic_DNA"/>
</dbReference>
<proteinExistence type="predicted"/>
<sequence>GVNIALVPSCAWLHPQHRRRIRYVGYVPSLLGMLPTREQSSSSITHRLIRFHMLHNPRLTISLYAAGTARSYADKKDMHSLQTSQFTHIVGRSCTLIAATAGCTSSGLDGNMPPGGRSQFCSRACIFSPVPMLHLQPPCTTELPSNAHVFGFASMLSVLFNYGCCYFWKLFAIFSVIKFALHKGNVDKKEALENLNFILIVLCINELILRVNSS</sequence>
<reference evidence="2 3" key="2">
    <citation type="journal article" date="2017" name="Front. Plant Sci.">
        <title>Gene Classification and Mining of Molecular Markers Useful in Red Clover (Trifolium pratense) Breeding.</title>
        <authorList>
            <person name="Istvanek J."/>
            <person name="Dluhosova J."/>
            <person name="Dluhos P."/>
            <person name="Patkova L."/>
            <person name="Nedelnik J."/>
            <person name="Repkova J."/>
        </authorList>
    </citation>
    <scope>NUCLEOTIDE SEQUENCE [LARGE SCALE GENOMIC DNA]</scope>
    <source>
        <strain evidence="3">cv. Tatra</strain>
        <tissue evidence="2">Young leaves</tissue>
    </source>
</reference>